<evidence type="ECO:0000313" key="5">
    <source>
        <dbReference type="EMBL" id="VDO92683.1"/>
    </source>
</evidence>
<name>A0A183IBE0_9BILA</name>
<keyword evidence="1" id="KW-0677">Repeat</keyword>
<evidence type="ECO:0000313" key="6">
    <source>
        <dbReference type="Proteomes" id="UP000270296"/>
    </source>
</evidence>
<gene>
    <name evidence="5" type="ORF">SBAD_LOCUS934</name>
</gene>
<evidence type="ECO:0000256" key="2">
    <source>
        <dbReference type="ARBA" id="ARBA00022884"/>
    </source>
</evidence>
<protein>
    <submittedName>
        <fullName evidence="7">RRM domain-containing protein</fullName>
    </submittedName>
</protein>
<dbReference type="Gene3D" id="3.30.70.330">
    <property type="match status" value="2"/>
</dbReference>
<reference evidence="7" key="1">
    <citation type="submission" date="2016-06" db="UniProtKB">
        <authorList>
            <consortium name="WormBaseParasite"/>
        </authorList>
    </citation>
    <scope>IDENTIFICATION</scope>
</reference>
<sequence length="184" mass="21249">MAFWKYLLRLDCDEILGIHFTCSRDGRPSGETYIELGGAEDVERALLKHRETMGQRYIEVFHSKRAEMEYVLKRSGKPLEASEAGTVVRIRGLPYGCTKEQIVNFFKVWQLRVYSSVRVGMEIAPNGLEFVFDGNGRATGEAYVRFVDKDTAERALDRHMEKIGYRFLFWAVKFLSVELFCVTL</sequence>
<evidence type="ECO:0000259" key="4">
    <source>
        <dbReference type="PROSITE" id="PS50102"/>
    </source>
</evidence>
<dbReference type="EMBL" id="UZAM01006663">
    <property type="protein sequence ID" value="VDO92683.1"/>
    <property type="molecule type" value="Genomic_DNA"/>
</dbReference>
<dbReference type="InterPro" id="IPR000504">
    <property type="entry name" value="RRM_dom"/>
</dbReference>
<evidence type="ECO:0000313" key="7">
    <source>
        <dbReference type="WBParaSite" id="SBAD_0000096401-mRNA-1"/>
    </source>
</evidence>
<dbReference type="InterPro" id="IPR012677">
    <property type="entry name" value="Nucleotide-bd_a/b_plait_sf"/>
</dbReference>
<dbReference type="GO" id="GO:0003723">
    <property type="term" value="F:RNA binding"/>
    <property type="evidence" value="ECO:0007669"/>
    <property type="project" value="UniProtKB-UniRule"/>
</dbReference>
<dbReference type="WBParaSite" id="SBAD_0000096401-mRNA-1">
    <property type="protein sequence ID" value="SBAD_0000096401-mRNA-1"/>
    <property type="gene ID" value="SBAD_0000096401"/>
</dbReference>
<feature type="domain" description="RRM" evidence="4">
    <location>
        <begin position="86"/>
        <end position="178"/>
    </location>
</feature>
<dbReference type="OrthoDB" id="431068at2759"/>
<dbReference type="Proteomes" id="UP000270296">
    <property type="component" value="Unassembled WGS sequence"/>
</dbReference>
<keyword evidence="2 3" id="KW-0694">RNA-binding</keyword>
<dbReference type="PANTHER" id="PTHR13976">
    <property type="entry name" value="HETEROGENEOUS NUCLEAR RIBONUCLEOPROTEIN-RELATED"/>
    <property type="match status" value="1"/>
</dbReference>
<proteinExistence type="predicted"/>
<keyword evidence="6" id="KW-1185">Reference proteome</keyword>
<evidence type="ECO:0000256" key="3">
    <source>
        <dbReference type="PROSITE-ProRule" id="PRU00176"/>
    </source>
</evidence>
<dbReference type="InterPro" id="IPR050666">
    <property type="entry name" value="ESRP"/>
</dbReference>
<organism evidence="7">
    <name type="scientific">Soboliphyme baturini</name>
    <dbReference type="NCBI Taxonomy" id="241478"/>
    <lineage>
        <taxon>Eukaryota</taxon>
        <taxon>Metazoa</taxon>
        <taxon>Ecdysozoa</taxon>
        <taxon>Nematoda</taxon>
        <taxon>Enoplea</taxon>
        <taxon>Dorylaimia</taxon>
        <taxon>Dioctophymatida</taxon>
        <taxon>Dioctophymatoidea</taxon>
        <taxon>Soboliphymatidae</taxon>
        <taxon>Soboliphyme</taxon>
    </lineage>
</organism>
<dbReference type="PROSITE" id="PS50102">
    <property type="entry name" value="RRM"/>
    <property type="match status" value="1"/>
</dbReference>
<dbReference type="InterPro" id="IPR035979">
    <property type="entry name" value="RBD_domain_sf"/>
</dbReference>
<evidence type="ECO:0000256" key="1">
    <source>
        <dbReference type="ARBA" id="ARBA00022737"/>
    </source>
</evidence>
<reference evidence="5 6" key="2">
    <citation type="submission" date="2018-11" db="EMBL/GenBank/DDBJ databases">
        <authorList>
            <consortium name="Pathogen Informatics"/>
        </authorList>
    </citation>
    <scope>NUCLEOTIDE SEQUENCE [LARGE SCALE GENOMIC DNA]</scope>
</reference>
<accession>A0A183IBE0</accession>
<dbReference type="SUPFAM" id="SSF54928">
    <property type="entry name" value="RNA-binding domain, RBD"/>
    <property type="match status" value="2"/>
</dbReference>
<dbReference type="AlphaFoldDB" id="A0A183IBE0"/>